<dbReference type="InterPro" id="IPR024079">
    <property type="entry name" value="MetalloPept_cat_dom_sf"/>
</dbReference>
<dbReference type="GO" id="GO:0004222">
    <property type="term" value="F:metalloendopeptidase activity"/>
    <property type="evidence" value="ECO:0007669"/>
    <property type="project" value="InterPro"/>
</dbReference>
<dbReference type="PANTHER" id="PTHR11733:SF167">
    <property type="entry name" value="FI17812P1-RELATED"/>
    <property type="match status" value="1"/>
</dbReference>
<dbReference type="WBParaSite" id="SVE_1054600.1">
    <property type="protein sequence ID" value="SVE_1054600.1"/>
    <property type="gene ID" value="SVE_1054600"/>
</dbReference>
<evidence type="ECO:0000313" key="4">
    <source>
        <dbReference type="WBParaSite" id="SVE_1054600.1"/>
    </source>
</evidence>
<evidence type="ECO:0000259" key="2">
    <source>
        <dbReference type="Pfam" id="PF01431"/>
    </source>
</evidence>
<sequence>MNLKLPVKLIRDPCDNFYQFSCGSWIKAKKLKSENETNYYQSYANFNNFVKEVLDEKLNAESIAIKNIYHLITKSREFSNHRAENCNREILEFGIDNKNHSNVSQFTIKNFEEKSDCFVKQYRFQEENITDKHINSLNTLAKNIVDIGGLKAVHRAYMKYLQSIGNEEFNVSDFEDFISKQLFFFSFSRNFVRIN</sequence>
<dbReference type="GO" id="GO:0016485">
    <property type="term" value="P:protein processing"/>
    <property type="evidence" value="ECO:0007669"/>
    <property type="project" value="TreeGrafter"/>
</dbReference>
<evidence type="ECO:0000313" key="3">
    <source>
        <dbReference type="Proteomes" id="UP000035680"/>
    </source>
</evidence>
<keyword evidence="3" id="KW-1185">Reference proteome</keyword>
<accession>A0A0K0FNG6</accession>
<evidence type="ECO:0000256" key="1">
    <source>
        <dbReference type="ARBA" id="ARBA00007357"/>
    </source>
</evidence>
<protein>
    <submittedName>
        <fullName evidence="4">Peptidase_M13 domain-containing protein</fullName>
    </submittedName>
</protein>
<reference evidence="3" key="1">
    <citation type="submission" date="2014-07" db="EMBL/GenBank/DDBJ databases">
        <authorList>
            <person name="Martin A.A"/>
            <person name="De Silva N."/>
        </authorList>
    </citation>
    <scope>NUCLEOTIDE SEQUENCE</scope>
</reference>
<comment type="similarity">
    <text evidence="1">Belongs to the peptidase M13 family.</text>
</comment>
<dbReference type="Gene3D" id="3.40.390.10">
    <property type="entry name" value="Collagenase (Catalytic Domain)"/>
    <property type="match status" value="2"/>
</dbReference>
<dbReference type="GO" id="GO:0005886">
    <property type="term" value="C:plasma membrane"/>
    <property type="evidence" value="ECO:0007669"/>
    <property type="project" value="TreeGrafter"/>
</dbReference>
<dbReference type="InterPro" id="IPR000718">
    <property type="entry name" value="Peptidase_M13"/>
</dbReference>
<dbReference type="PANTHER" id="PTHR11733">
    <property type="entry name" value="ZINC METALLOPROTEASE FAMILY M13 NEPRILYSIN-RELATED"/>
    <property type="match status" value="1"/>
</dbReference>
<dbReference type="InterPro" id="IPR042089">
    <property type="entry name" value="Peptidase_M13_dom_2"/>
</dbReference>
<dbReference type="Pfam" id="PF01431">
    <property type="entry name" value="Peptidase_M13"/>
    <property type="match status" value="1"/>
</dbReference>
<dbReference type="Gene3D" id="1.10.1380.10">
    <property type="entry name" value="Neutral endopeptidase , domain2"/>
    <property type="match status" value="1"/>
</dbReference>
<dbReference type="InterPro" id="IPR018497">
    <property type="entry name" value="Peptidase_M13_C"/>
</dbReference>
<proteinExistence type="inferred from homology"/>
<dbReference type="PROSITE" id="PS51885">
    <property type="entry name" value="NEPRILYSIN"/>
    <property type="match status" value="1"/>
</dbReference>
<organism evidence="3 4">
    <name type="scientific">Strongyloides venezuelensis</name>
    <name type="common">Threadworm</name>
    <dbReference type="NCBI Taxonomy" id="75913"/>
    <lineage>
        <taxon>Eukaryota</taxon>
        <taxon>Metazoa</taxon>
        <taxon>Ecdysozoa</taxon>
        <taxon>Nematoda</taxon>
        <taxon>Chromadorea</taxon>
        <taxon>Rhabditida</taxon>
        <taxon>Tylenchina</taxon>
        <taxon>Panagrolaimomorpha</taxon>
        <taxon>Strongyloidoidea</taxon>
        <taxon>Strongyloididae</taxon>
        <taxon>Strongyloides</taxon>
    </lineage>
</organism>
<dbReference type="AlphaFoldDB" id="A0A0K0FNG6"/>
<feature type="domain" description="Peptidase M13 C-terminal" evidence="2">
    <location>
        <begin position="100"/>
        <end position="192"/>
    </location>
</feature>
<dbReference type="SUPFAM" id="SSF55486">
    <property type="entry name" value="Metalloproteases ('zincins'), catalytic domain"/>
    <property type="match status" value="2"/>
</dbReference>
<reference evidence="4" key="2">
    <citation type="submission" date="2015-08" db="UniProtKB">
        <authorList>
            <consortium name="WormBaseParasite"/>
        </authorList>
    </citation>
    <scope>IDENTIFICATION</scope>
</reference>
<dbReference type="Proteomes" id="UP000035680">
    <property type="component" value="Unassembled WGS sequence"/>
</dbReference>
<name>A0A0K0FNG6_STRVS</name>